<gene>
    <name evidence="2" type="ORF">BK138_23710</name>
</gene>
<dbReference type="EMBL" id="MRTP01000008">
    <property type="protein sequence ID" value="OMF51852.1"/>
    <property type="molecule type" value="Genomic_DNA"/>
</dbReference>
<reference evidence="2 3" key="1">
    <citation type="submission" date="2016-11" db="EMBL/GenBank/DDBJ databases">
        <title>Paenibacillus species isolates.</title>
        <authorList>
            <person name="Beno S.M."/>
        </authorList>
    </citation>
    <scope>NUCLEOTIDE SEQUENCE [LARGE SCALE GENOMIC DNA]</scope>
    <source>
        <strain evidence="2 3">FSL R5-0378</strain>
    </source>
</reference>
<accession>A0A1R1EJC8</accession>
<dbReference type="Gene3D" id="3.10.180.10">
    <property type="entry name" value="2,3-Dihydroxybiphenyl 1,2-Dioxygenase, domain 1"/>
    <property type="match status" value="1"/>
</dbReference>
<dbReference type="SUPFAM" id="SSF54593">
    <property type="entry name" value="Glyoxalase/Bleomycin resistance protein/Dihydroxybiphenyl dioxygenase"/>
    <property type="match status" value="1"/>
</dbReference>
<dbReference type="RefSeq" id="WP_076173278.1">
    <property type="nucleotide sequence ID" value="NZ_MRTP01000008.1"/>
</dbReference>
<dbReference type="InterPro" id="IPR004360">
    <property type="entry name" value="Glyas_Fos-R_dOase_dom"/>
</dbReference>
<evidence type="ECO:0000313" key="3">
    <source>
        <dbReference type="Proteomes" id="UP000187172"/>
    </source>
</evidence>
<sequence length="131" mass="15056">MSKVHFSVQVRLVSDLERSKRFYADVLGCDVSDVWAVRDDFALGFKLIQAAKAEDVRPNPSGDNKMVPWDTYAYVETHEELDQLYEHFKARGAQFIQEPVLEHQDWGDWKDFVLIDPDRYAIAFGSGKKGS</sequence>
<organism evidence="2 3">
    <name type="scientific">Paenibacillus rhizosphaerae</name>
    <dbReference type="NCBI Taxonomy" id="297318"/>
    <lineage>
        <taxon>Bacteria</taxon>
        <taxon>Bacillati</taxon>
        <taxon>Bacillota</taxon>
        <taxon>Bacilli</taxon>
        <taxon>Bacillales</taxon>
        <taxon>Paenibacillaceae</taxon>
        <taxon>Paenibacillus</taxon>
    </lineage>
</organism>
<evidence type="ECO:0000313" key="2">
    <source>
        <dbReference type="EMBL" id="OMF51852.1"/>
    </source>
</evidence>
<dbReference type="InterPro" id="IPR037523">
    <property type="entry name" value="VOC_core"/>
</dbReference>
<dbReference type="AlphaFoldDB" id="A0A1R1EJC8"/>
<dbReference type="InterPro" id="IPR029068">
    <property type="entry name" value="Glyas_Bleomycin-R_OHBP_Dase"/>
</dbReference>
<feature type="domain" description="VOC" evidence="1">
    <location>
        <begin position="3"/>
        <end position="127"/>
    </location>
</feature>
<proteinExistence type="predicted"/>
<protein>
    <submittedName>
        <fullName evidence="2">Glyoxalase</fullName>
    </submittedName>
</protein>
<keyword evidence="3" id="KW-1185">Reference proteome</keyword>
<name>A0A1R1EJC8_9BACL</name>
<dbReference type="STRING" id="297318.BK138_23710"/>
<dbReference type="PROSITE" id="PS51819">
    <property type="entry name" value="VOC"/>
    <property type="match status" value="1"/>
</dbReference>
<dbReference type="Proteomes" id="UP000187172">
    <property type="component" value="Unassembled WGS sequence"/>
</dbReference>
<comment type="caution">
    <text evidence="2">The sequence shown here is derived from an EMBL/GenBank/DDBJ whole genome shotgun (WGS) entry which is preliminary data.</text>
</comment>
<dbReference type="Pfam" id="PF00903">
    <property type="entry name" value="Glyoxalase"/>
    <property type="match status" value="1"/>
</dbReference>
<evidence type="ECO:0000259" key="1">
    <source>
        <dbReference type="PROSITE" id="PS51819"/>
    </source>
</evidence>